<dbReference type="PRINTS" id="PR01386">
    <property type="entry name" value="CCMCBIOGNSIS"/>
</dbReference>
<keyword evidence="9" id="KW-0813">Transport</keyword>
<evidence type="ECO:0000256" key="8">
    <source>
        <dbReference type="ARBA" id="ARBA00023136"/>
    </source>
</evidence>
<evidence type="ECO:0000259" key="10">
    <source>
        <dbReference type="Pfam" id="PF01578"/>
    </source>
</evidence>
<evidence type="ECO:0000256" key="5">
    <source>
        <dbReference type="ARBA" id="ARBA00022692"/>
    </source>
</evidence>
<evidence type="ECO:0000313" key="11">
    <source>
        <dbReference type="EMBL" id="GBG12922.1"/>
    </source>
</evidence>
<gene>
    <name evidence="9 11" type="primary">ccmC</name>
    <name evidence="11" type="ORF">NMK_0459</name>
</gene>
<dbReference type="OrthoDB" id="9778550at2"/>
<keyword evidence="6 9" id="KW-0201">Cytochrome c-type biogenesis</keyword>
<dbReference type="GO" id="GO:0005886">
    <property type="term" value="C:plasma membrane"/>
    <property type="evidence" value="ECO:0007669"/>
    <property type="project" value="UniProtKB-SubCell"/>
</dbReference>
<protein>
    <recommendedName>
        <fullName evidence="4 9">Heme exporter protein C</fullName>
    </recommendedName>
    <alternativeName>
        <fullName evidence="9">Cytochrome c-type biogenesis protein</fullName>
    </alternativeName>
</protein>
<dbReference type="EMBL" id="BDOQ01000002">
    <property type="protein sequence ID" value="GBG12922.1"/>
    <property type="molecule type" value="Genomic_DNA"/>
</dbReference>
<reference evidence="11 12" key="1">
    <citation type="journal article" date="2018" name="Environ. Microbiol.">
        <title>Isolation and genomic characterization of Novimethylophilus kurashikiensis gen. nov. sp. nov., a new lanthanide-dependent methylotrophic species of Methylophilaceae.</title>
        <authorList>
            <person name="Lv H."/>
            <person name="Sahin N."/>
            <person name="Tani A."/>
        </authorList>
    </citation>
    <scope>NUCLEOTIDE SEQUENCE [LARGE SCALE GENOMIC DNA]</scope>
    <source>
        <strain evidence="11 12">La2-4</strain>
    </source>
</reference>
<evidence type="ECO:0000313" key="12">
    <source>
        <dbReference type="Proteomes" id="UP000245081"/>
    </source>
</evidence>
<evidence type="ECO:0000256" key="9">
    <source>
        <dbReference type="RuleBase" id="RU364092"/>
    </source>
</evidence>
<evidence type="ECO:0000256" key="7">
    <source>
        <dbReference type="ARBA" id="ARBA00022989"/>
    </source>
</evidence>
<feature type="transmembrane region" description="Helical" evidence="9">
    <location>
        <begin position="20"/>
        <end position="46"/>
    </location>
</feature>
<evidence type="ECO:0000256" key="3">
    <source>
        <dbReference type="ARBA" id="ARBA00005840"/>
    </source>
</evidence>
<dbReference type="AlphaFoldDB" id="A0A2R5F2Z9"/>
<feature type="transmembrane region" description="Helical" evidence="9">
    <location>
        <begin position="99"/>
        <end position="118"/>
    </location>
</feature>
<evidence type="ECO:0000256" key="2">
    <source>
        <dbReference type="ARBA" id="ARBA00004141"/>
    </source>
</evidence>
<dbReference type="GO" id="GO:0015232">
    <property type="term" value="F:heme transmembrane transporter activity"/>
    <property type="evidence" value="ECO:0007669"/>
    <property type="project" value="InterPro"/>
</dbReference>
<dbReference type="PANTHER" id="PTHR30071:SF1">
    <property type="entry name" value="CYTOCHROME B_B6 PROTEIN-RELATED"/>
    <property type="match status" value="1"/>
</dbReference>
<dbReference type="Pfam" id="PF01578">
    <property type="entry name" value="Cytochrom_C_asm"/>
    <property type="match status" value="1"/>
</dbReference>
<organism evidence="11 12">
    <name type="scientific">Novimethylophilus kurashikiensis</name>
    <dbReference type="NCBI Taxonomy" id="1825523"/>
    <lineage>
        <taxon>Bacteria</taxon>
        <taxon>Pseudomonadati</taxon>
        <taxon>Pseudomonadota</taxon>
        <taxon>Betaproteobacteria</taxon>
        <taxon>Nitrosomonadales</taxon>
        <taxon>Methylophilaceae</taxon>
        <taxon>Novimethylophilus</taxon>
    </lineage>
</organism>
<keyword evidence="7 9" id="KW-1133">Transmembrane helix</keyword>
<proteinExistence type="inferred from homology"/>
<accession>A0A2R5F2Z9</accession>
<feature type="domain" description="Cytochrome c assembly protein" evidence="10">
    <location>
        <begin position="29"/>
        <end position="187"/>
    </location>
</feature>
<comment type="function">
    <text evidence="1 9">Required for the export of heme to the periplasm for the biogenesis of c-type cytochromes.</text>
</comment>
<comment type="subcellular location">
    <subcellularLocation>
        <location evidence="9">Cell inner membrane</location>
    </subcellularLocation>
    <subcellularLocation>
        <location evidence="2">Membrane</location>
        <topology evidence="2">Multi-pass membrane protein</topology>
    </subcellularLocation>
</comment>
<keyword evidence="5 9" id="KW-0812">Transmembrane</keyword>
<name>A0A2R5F2Z9_9PROT</name>
<dbReference type="GO" id="GO:0017004">
    <property type="term" value="P:cytochrome complex assembly"/>
    <property type="evidence" value="ECO:0007669"/>
    <property type="project" value="UniProtKB-KW"/>
</dbReference>
<keyword evidence="12" id="KW-1185">Reference proteome</keyword>
<comment type="similarity">
    <text evidence="3 9">Belongs to the CcmC/CycZ/HelC family.</text>
</comment>
<feature type="transmembrane region" description="Helical" evidence="9">
    <location>
        <begin position="66"/>
        <end position="87"/>
    </location>
</feature>
<dbReference type="InterPro" id="IPR003557">
    <property type="entry name" value="Cyt_c_biogenesis_CcmC"/>
</dbReference>
<dbReference type="Proteomes" id="UP000245081">
    <property type="component" value="Unassembled WGS sequence"/>
</dbReference>
<dbReference type="RefSeq" id="WP_109014140.1">
    <property type="nucleotide sequence ID" value="NZ_BDOQ01000002.1"/>
</dbReference>
<dbReference type="PANTHER" id="PTHR30071">
    <property type="entry name" value="HEME EXPORTER PROTEIN C"/>
    <property type="match status" value="1"/>
</dbReference>
<evidence type="ECO:0000256" key="6">
    <source>
        <dbReference type="ARBA" id="ARBA00022748"/>
    </source>
</evidence>
<keyword evidence="9" id="KW-1003">Cell membrane</keyword>
<evidence type="ECO:0000256" key="1">
    <source>
        <dbReference type="ARBA" id="ARBA00002442"/>
    </source>
</evidence>
<feature type="transmembrane region" description="Helical" evidence="9">
    <location>
        <begin position="200"/>
        <end position="225"/>
    </location>
</feature>
<dbReference type="GO" id="GO:0020037">
    <property type="term" value="F:heme binding"/>
    <property type="evidence" value="ECO:0007669"/>
    <property type="project" value="InterPro"/>
</dbReference>
<dbReference type="InterPro" id="IPR045062">
    <property type="entry name" value="Cyt_c_biogenesis_CcsA/CcmC"/>
</dbReference>
<dbReference type="InterPro" id="IPR002541">
    <property type="entry name" value="Cyt_c_assembly"/>
</dbReference>
<dbReference type="NCBIfam" id="TIGR01191">
    <property type="entry name" value="ccmC"/>
    <property type="match status" value="1"/>
</dbReference>
<feature type="transmembrane region" description="Helical" evidence="9">
    <location>
        <begin position="130"/>
        <end position="149"/>
    </location>
</feature>
<keyword evidence="8 9" id="KW-0472">Membrane</keyword>
<keyword evidence="9" id="KW-0997">Cell inner membrane</keyword>
<comment type="caution">
    <text evidence="11">The sequence shown here is derived from an EMBL/GenBank/DDBJ whole genome shotgun (WGS) entry which is preliminary data.</text>
</comment>
<evidence type="ECO:0000256" key="4">
    <source>
        <dbReference type="ARBA" id="ARBA00016463"/>
    </source>
</evidence>
<feature type="transmembrane region" description="Helical" evidence="9">
    <location>
        <begin position="161"/>
        <end position="180"/>
    </location>
</feature>
<sequence>MGFSTIHWYRYASPQAFYPLAGTLAPLFLAIAMGLGLIGLFIAFFVAPTDFQQGEAYRIIFIHVPAAWMSMFIYLVMACWGAVGLALNARLSFMMAQALAPTGAMFTLVALVTGALWGKPMWGAWWVWDARLTSELILLFLYLGAMALHSAVDEPRRADKAFAVFALVGAINVPIIYFSVKWWNTLHQGASISLTKAPAMAAVMLWGMLILALACWAYSIGAAMLRVRCIIAEREREASWMNEMREAE</sequence>